<dbReference type="EMBL" id="CADCWE010000114">
    <property type="protein sequence ID" value="CAA9540257.1"/>
    <property type="molecule type" value="Genomic_DNA"/>
</dbReference>
<keyword evidence="2" id="KW-0436">Ligase</keyword>
<feature type="region of interest" description="Disordered" evidence="1">
    <location>
        <begin position="413"/>
        <end position="489"/>
    </location>
</feature>
<feature type="compositionally biased region" description="Gly residues" evidence="1">
    <location>
        <begin position="534"/>
        <end position="606"/>
    </location>
</feature>
<name>A0A6J4U4H6_9BACT</name>
<reference evidence="2" key="1">
    <citation type="submission" date="2020-02" db="EMBL/GenBank/DDBJ databases">
        <authorList>
            <person name="Meier V. D."/>
        </authorList>
    </citation>
    <scope>NUCLEOTIDE SEQUENCE</scope>
    <source>
        <strain evidence="2">AVDCRST_MAG73</strain>
    </source>
</reference>
<evidence type="ECO:0000313" key="2">
    <source>
        <dbReference type="EMBL" id="CAA9540257.1"/>
    </source>
</evidence>
<feature type="compositionally biased region" description="Basic and acidic residues" evidence="1">
    <location>
        <begin position="242"/>
        <end position="267"/>
    </location>
</feature>
<feature type="compositionally biased region" description="Basic and acidic residues" evidence="1">
    <location>
        <begin position="316"/>
        <end position="336"/>
    </location>
</feature>
<gene>
    <name evidence="2" type="ORF">AVDCRST_MAG73-1862</name>
</gene>
<feature type="compositionally biased region" description="Low complexity" evidence="1">
    <location>
        <begin position="386"/>
        <end position="397"/>
    </location>
</feature>
<dbReference type="AlphaFoldDB" id="A0A6J4U4H6"/>
<feature type="compositionally biased region" description="Basic and acidic residues" evidence="1">
    <location>
        <begin position="614"/>
        <end position="624"/>
    </location>
</feature>
<sequence length="662" mass="67275">ERPDPRSSGRRDRLAPNAGVPGAEPPAAVLRRGRGGVGRGAAGRGRRRPGVVLGRGGAGSGPGMVAAVRPGAGAGRVRRTGLADLVPRWPVQLRPQRPRSPRGGDAAEPTGGDLGGGRRRGASPLLPRPGGGDQPPRQCAARPRDRQGGPGRDLSADGAGNGGRDAGLRQAGRGLPADVLRVRRRRPGLPAAGRRGEPADHRRRFFPPRERRAPQGDGRRGPGRGAFRPILPGAAAHGRGGALDRRPGRLVARGDRRAAHPGDDGGHGRRRPLHDHPHLRHHRAAEGRSPRPRRVPDQGGARSGLLLRPARRRHPLLADRPRLDDGAVGDRRRADAGGDPGLVRGHAGSSRAGPALALGRGPRGHRPRRRADGDPGLDGQGRRLDPGAGPVVVAGAGVDRRNLEPGTVAVVLRPHRRRPVPGDQLLRRHRDRRRDRRLHHDRAPKTVRVHRADPGDGRRRGRRGGVPGARRGRGAGGAPTLGRDDAGILARPGAVPGHVLVALPERLGPRGFRRGRRGRVLVHPGAVGRHAEGGGEAGRTGGGGVGGGGAPGRAGGGGDRGAAPGQGGDGGGLLRAGTGDGGRGRSGAGGVGAAPGRRAPGGGTAAGNGAVRRGVTENPERQDHAPGVAGGVPGVAGGGPVGAGEPGVGGGDCGAGAGARIV</sequence>
<accession>A0A6J4U4H6</accession>
<dbReference type="GO" id="GO:0030729">
    <property type="term" value="F:acetoacetate-CoA ligase activity"/>
    <property type="evidence" value="ECO:0007669"/>
    <property type="project" value="UniProtKB-EC"/>
</dbReference>
<evidence type="ECO:0000256" key="1">
    <source>
        <dbReference type="SAM" id="MobiDB-lite"/>
    </source>
</evidence>
<feature type="region of interest" description="Disordered" evidence="1">
    <location>
        <begin position="524"/>
        <end position="662"/>
    </location>
</feature>
<feature type="compositionally biased region" description="Low complexity" evidence="1">
    <location>
        <begin position="15"/>
        <end position="30"/>
    </location>
</feature>
<feature type="non-terminal residue" evidence="2">
    <location>
        <position position="1"/>
    </location>
</feature>
<feature type="compositionally biased region" description="Gly residues" evidence="1">
    <location>
        <begin position="628"/>
        <end position="662"/>
    </location>
</feature>
<protein>
    <submittedName>
        <fullName evidence="2">Acetoacetyl-CoA synthetase</fullName>
        <ecNumber evidence="2">6.2.1.16</ecNumber>
    </submittedName>
</protein>
<feature type="compositionally biased region" description="Basic residues" evidence="1">
    <location>
        <begin position="427"/>
        <end position="449"/>
    </location>
</feature>
<feature type="non-terminal residue" evidence="2">
    <location>
        <position position="662"/>
    </location>
</feature>
<feature type="region of interest" description="Disordered" evidence="1">
    <location>
        <begin position="1"/>
        <end position="398"/>
    </location>
</feature>
<organism evidence="2">
    <name type="scientific">uncultured Thermomicrobiales bacterium</name>
    <dbReference type="NCBI Taxonomy" id="1645740"/>
    <lineage>
        <taxon>Bacteria</taxon>
        <taxon>Pseudomonadati</taxon>
        <taxon>Thermomicrobiota</taxon>
        <taxon>Thermomicrobia</taxon>
        <taxon>Thermomicrobiales</taxon>
        <taxon>environmental samples</taxon>
    </lineage>
</organism>
<feature type="compositionally biased region" description="Basic and acidic residues" evidence="1">
    <location>
        <begin position="207"/>
        <end position="220"/>
    </location>
</feature>
<proteinExistence type="predicted"/>
<feature type="compositionally biased region" description="Basic residues" evidence="1">
    <location>
        <begin position="268"/>
        <end position="283"/>
    </location>
</feature>
<feature type="compositionally biased region" description="Gly residues" evidence="1">
    <location>
        <begin position="53"/>
        <end position="62"/>
    </location>
</feature>
<dbReference type="EC" id="6.2.1.16" evidence="2"/>
<feature type="compositionally biased region" description="Basic and acidic residues" evidence="1">
    <location>
        <begin position="1"/>
        <end position="14"/>
    </location>
</feature>